<evidence type="ECO:0000259" key="7">
    <source>
        <dbReference type="Pfam" id="PF03634"/>
    </source>
</evidence>
<dbReference type="InterPro" id="IPR017887">
    <property type="entry name" value="TF_TCP_subgr"/>
</dbReference>
<organism evidence="8 9">
    <name type="scientific">Flemingia macrophylla</name>
    <dbReference type="NCBI Taxonomy" id="520843"/>
    <lineage>
        <taxon>Eukaryota</taxon>
        <taxon>Viridiplantae</taxon>
        <taxon>Streptophyta</taxon>
        <taxon>Embryophyta</taxon>
        <taxon>Tracheophyta</taxon>
        <taxon>Spermatophyta</taxon>
        <taxon>Magnoliopsida</taxon>
        <taxon>eudicotyledons</taxon>
        <taxon>Gunneridae</taxon>
        <taxon>Pentapetalae</taxon>
        <taxon>rosids</taxon>
        <taxon>fabids</taxon>
        <taxon>Fabales</taxon>
        <taxon>Fabaceae</taxon>
        <taxon>Papilionoideae</taxon>
        <taxon>50 kb inversion clade</taxon>
        <taxon>NPAAA clade</taxon>
        <taxon>indigoferoid/millettioid clade</taxon>
        <taxon>Phaseoleae</taxon>
        <taxon>Flemingia</taxon>
    </lineage>
</organism>
<keyword evidence="9" id="KW-1185">Reference proteome</keyword>
<feature type="domain" description="TCP" evidence="7">
    <location>
        <begin position="183"/>
        <end position="224"/>
    </location>
</feature>
<dbReference type="EMBL" id="JBGMDY010000004">
    <property type="protein sequence ID" value="KAL2338617.1"/>
    <property type="molecule type" value="Genomic_DNA"/>
</dbReference>
<keyword evidence="4" id="KW-0804">Transcription</keyword>
<dbReference type="InterPro" id="IPR005333">
    <property type="entry name" value="Transcription_factor_TCP"/>
</dbReference>
<dbReference type="GO" id="GO:0005634">
    <property type="term" value="C:nucleus"/>
    <property type="evidence" value="ECO:0007669"/>
    <property type="project" value="UniProtKB-SubCell"/>
</dbReference>
<name>A0ABD1MS32_9FABA</name>
<accession>A0ABD1MS32</accession>
<evidence type="ECO:0000256" key="4">
    <source>
        <dbReference type="ARBA" id="ARBA00023163"/>
    </source>
</evidence>
<dbReference type="GO" id="GO:0003677">
    <property type="term" value="F:DNA binding"/>
    <property type="evidence" value="ECO:0007669"/>
    <property type="project" value="UniProtKB-KW"/>
</dbReference>
<dbReference type="Pfam" id="PF03634">
    <property type="entry name" value="TCP"/>
    <property type="match status" value="1"/>
</dbReference>
<keyword evidence="3" id="KW-0238">DNA-binding</keyword>
<evidence type="ECO:0000313" key="8">
    <source>
        <dbReference type="EMBL" id="KAL2338617.1"/>
    </source>
</evidence>
<proteinExistence type="predicted"/>
<dbReference type="AlphaFoldDB" id="A0ABD1MS32"/>
<evidence type="ECO:0000256" key="6">
    <source>
        <dbReference type="SAM" id="MobiDB-lite"/>
    </source>
</evidence>
<sequence length="290" mass="32025">MEKIAKIRHIPVGSFTLEPANFLMPRKWRNPGRSNNVLKGLVCQPTSHKPERPWCTIHIKLRTSPEHKKFMVRFEMWKVENISLMKRQPPIWVRHSPIKSLFNAPSSQVKGGPLKPRSWRLPAKHVHISGPCGFRKNDFVSPLCHLMSHTKPFATTDSQSAVAKRPSAAVSRSTKDNGRGRRLTRELGHRSDGETIEWLLRQAEPSIIAGTGTGPSAPISSVAASAPAAEPSVACRLTAVTAQGMFVVPPPQPSCRLDLCPLPGIEFLGANCYRHMPVLLLQPTAAAFLV</sequence>
<feature type="compositionally biased region" description="Basic and acidic residues" evidence="6">
    <location>
        <begin position="173"/>
        <end position="188"/>
    </location>
</feature>
<feature type="region of interest" description="Disordered" evidence="6">
    <location>
        <begin position="157"/>
        <end position="188"/>
    </location>
</feature>
<evidence type="ECO:0000256" key="3">
    <source>
        <dbReference type="ARBA" id="ARBA00023125"/>
    </source>
</evidence>
<keyword evidence="2" id="KW-0805">Transcription regulation</keyword>
<dbReference type="PANTHER" id="PTHR31072:SF170">
    <property type="entry name" value="TRANSCRIPTION FACTOR TCP15-RELATED"/>
    <property type="match status" value="1"/>
</dbReference>
<comment type="caution">
    <text evidence="8">The sequence shown here is derived from an EMBL/GenBank/DDBJ whole genome shotgun (WGS) entry which is preliminary data.</text>
</comment>
<evidence type="ECO:0000313" key="9">
    <source>
        <dbReference type="Proteomes" id="UP001603857"/>
    </source>
</evidence>
<reference evidence="8 9" key="1">
    <citation type="submission" date="2024-08" db="EMBL/GenBank/DDBJ databases">
        <title>Insights into the chromosomal genome structure of Flemingia macrophylla.</title>
        <authorList>
            <person name="Ding Y."/>
            <person name="Zhao Y."/>
            <person name="Bi W."/>
            <person name="Wu M."/>
            <person name="Zhao G."/>
            <person name="Gong Y."/>
            <person name="Li W."/>
            <person name="Zhang P."/>
        </authorList>
    </citation>
    <scope>NUCLEOTIDE SEQUENCE [LARGE SCALE GENOMIC DNA]</scope>
    <source>
        <strain evidence="8">DYQJB</strain>
        <tissue evidence="8">Leaf</tissue>
    </source>
</reference>
<evidence type="ECO:0000256" key="5">
    <source>
        <dbReference type="ARBA" id="ARBA00023242"/>
    </source>
</evidence>
<keyword evidence="5" id="KW-0539">Nucleus</keyword>
<evidence type="ECO:0000256" key="2">
    <source>
        <dbReference type="ARBA" id="ARBA00023015"/>
    </source>
</evidence>
<gene>
    <name evidence="8" type="ORF">Fmac_013063</name>
</gene>
<dbReference type="Proteomes" id="UP001603857">
    <property type="component" value="Unassembled WGS sequence"/>
</dbReference>
<comment type="subcellular location">
    <subcellularLocation>
        <location evidence="1">Nucleus</location>
    </subcellularLocation>
</comment>
<evidence type="ECO:0000256" key="1">
    <source>
        <dbReference type="ARBA" id="ARBA00004123"/>
    </source>
</evidence>
<protein>
    <recommendedName>
        <fullName evidence="7">TCP domain-containing protein</fullName>
    </recommendedName>
</protein>
<dbReference type="PANTHER" id="PTHR31072">
    <property type="entry name" value="TRANSCRIPTION FACTOR TCP4-RELATED"/>
    <property type="match status" value="1"/>
</dbReference>